<gene>
    <name evidence="2" type="primary">LOC115889483</name>
</gene>
<dbReference type="Proteomes" id="UP000504635">
    <property type="component" value="Unplaced"/>
</dbReference>
<name>A0A6J2YPS7_SITOR</name>
<dbReference type="InParanoid" id="A0A6J2YPS7"/>
<dbReference type="AlphaFoldDB" id="A0A6J2YPS7"/>
<accession>A0A6J2YPS7</accession>
<dbReference type="GeneID" id="115889483"/>
<reference evidence="2" key="1">
    <citation type="submission" date="2025-08" db="UniProtKB">
        <authorList>
            <consortium name="RefSeq"/>
        </authorList>
    </citation>
    <scope>IDENTIFICATION</scope>
    <source>
        <tissue evidence="2">Gonads</tissue>
    </source>
</reference>
<proteinExistence type="predicted"/>
<organism evidence="1 2">
    <name type="scientific">Sitophilus oryzae</name>
    <name type="common">Rice weevil</name>
    <name type="synonym">Curculio oryzae</name>
    <dbReference type="NCBI Taxonomy" id="7048"/>
    <lineage>
        <taxon>Eukaryota</taxon>
        <taxon>Metazoa</taxon>
        <taxon>Ecdysozoa</taxon>
        <taxon>Arthropoda</taxon>
        <taxon>Hexapoda</taxon>
        <taxon>Insecta</taxon>
        <taxon>Pterygota</taxon>
        <taxon>Neoptera</taxon>
        <taxon>Endopterygota</taxon>
        <taxon>Coleoptera</taxon>
        <taxon>Polyphaga</taxon>
        <taxon>Cucujiformia</taxon>
        <taxon>Curculionidae</taxon>
        <taxon>Dryophthorinae</taxon>
        <taxon>Sitophilus</taxon>
    </lineage>
</organism>
<sequence length="214" mass="25311">MKCGECTDPKNLSQVKETWDEFFEKYTTLSKADTSEIPISTLGLDEDMTSYVASNNTNTSEIHVASSEGPKEKTVKKILRRIRRVLFYRSESKILEDGHLDEWNNKLQEEVENIFKLITRKELTDYINNWLYLSPKLDDIKFRIENNLNSTLKLSLINRYQFTRKGTRFRDEINKGIRYEWERLCCSISLEDLVIYSLNILKYLKSQKSEKIKN</sequence>
<keyword evidence="1" id="KW-1185">Reference proteome</keyword>
<dbReference type="OrthoDB" id="10630468at2759"/>
<evidence type="ECO:0000313" key="2">
    <source>
        <dbReference type="RefSeq" id="XP_030765347.1"/>
    </source>
</evidence>
<protein>
    <submittedName>
        <fullName evidence="2">Uncharacterized protein LOC115889483</fullName>
    </submittedName>
</protein>
<evidence type="ECO:0000313" key="1">
    <source>
        <dbReference type="Proteomes" id="UP000504635"/>
    </source>
</evidence>
<dbReference type="RefSeq" id="XP_030765347.1">
    <property type="nucleotide sequence ID" value="XM_030909487.1"/>
</dbReference>
<dbReference type="KEGG" id="soy:115889483"/>